<evidence type="ECO:0000313" key="13">
    <source>
        <dbReference type="EMBL" id="KAJ2897013.1"/>
    </source>
</evidence>
<keyword evidence="6" id="KW-0031">Aminopeptidase</keyword>
<dbReference type="PANTHER" id="PTHR43226:SF1">
    <property type="entry name" value="XAA-PRO DIPEPTIDASE"/>
    <property type="match status" value="1"/>
</dbReference>
<evidence type="ECO:0000256" key="4">
    <source>
        <dbReference type="ARBA" id="ARBA00008766"/>
    </source>
</evidence>
<keyword evidence="7" id="KW-0479">Metal-binding</keyword>
<dbReference type="EMBL" id="JAKWBI020000300">
    <property type="protein sequence ID" value="KAJ2897013.1"/>
    <property type="molecule type" value="Genomic_DNA"/>
</dbReference>
<evidence type="ECO:0000256" key="11">
    <source>
        <dbReference type="ARBA" id="ARBA00030849"/>
    </source>
</evidence>
<dbReference type="FunFam" id="3.90.230.10:FF:000002">
    <property type="entry name" value="Xaa-Pro aminopeptidase 3"/>
    <property type="match status" value="1"/>
</dbReference>
<dbReference type="Pfam" id="PF00557">
    <property type="entry name" value="Peptidase_M24"/>
    <property type="match status" value="1"/>
</dbReference>
<keyword evidence="10" id="KW-0464">Manganese</keyword>
<dbReference type="SUPFAM" id="SSF55920">
    <property type="entry name" value="Creatinase/aminopeptidase"/>
    <property type="match status" value="1"/>
</dbReference>
<proteinExistence type="inferred from homology"/>
<keyword evidence="8" id="KW-0378">Hydrolase</keyword>
<sequence length="498" mass="55747">MFSRLSRPISRATASIASVNQLTVYTKSRKSFGLTPSSAMAEGKYPAKKHAQKVVDHISKRSPSPNGVLYLEAKHTKLLEDNDEPEPFRQRRYFYYLTGCNEPDCYFAYDIAAQKSTLFIPPIDSDSVIWSGLPLSPEEALKKYDVDDVKYTNEVNPYLAHVGASYSKAGKQTSVYAIADQVSEQTTFIGFDQKDFQTLKPSIDACRVSKDEFEVGLIRKANEISTEAHHAAFKKAKTASNECEVEAVFLQKCIAQNAKEQSYHGIFASGRAAATLHYVKNDQPIQGKLNMLIDAGAEWECYCSDITRTFPINGVFSPESRAIYDIVLKMQLECIGILKAGIVWDDVHALAHRIAIDGLHTLGILKGDKEEMFKKRVSVAFFPHGLGHHLGMDTHDVGGNPNYEDKDSMFRYLRLRGEVPEGSVVTVEPGIYFCNFIIEPYLEDAELSKYIDKDVLDKYWDVGGARIEDNIYVTKDGHVNLTTTAKEAEEVENMILTA</sequence>
<evidence type="ECO:0000256" key="1">
    <source>
        <dbReference type="ARBA" id="ARBA00001424"/>
    </source>
</evidence>
<evidence type="ECO:0000256" key="9">
    <source>
        <dbReference type="ARBA" id="ARBA00023049"/>
    </source>
</evidence>
<dbReference type="InterPro" id="IPR029149">
    <property type="entry name" value="Creatin/AminoP/Spt16_N"/>
</dbReference>
<feature type="domain" description="Aminopeptidase P N-terminal" evidence="12">
    <location>
        <begin position="45"/>
        <end position="184"/>
    </location>
</feature>
<dbReference type="GO" id="GO:0030145">
    <property type="term" value="F:manganese ion binding"/>
    <property type="evidence" value="ECO:0007669"/>
    <property type="project" value="InterPro"/>
</dbReference>
<dbReference type="CDD" id="cd01087">
    <property type="entry name" value="Prolidase"/>
    <property type="match status" value="1"/>
</dbReference>
<dbReference type="SUPFAM" id="SSF53092">
    <property type="entry name" value="Creatinase/prolidase N-terminal domain"/>
    <property type="match status" value="1"/>
</dbReference>
<evidence type="ECO:0000256" key="2">
    <source>
        <dbReference type="ARBA" id="ARBA00001936"/>
    </source>
</evidence>
<dbReference type="InterPro" id="IPR000994">
    <property type="entry name" value="Pept_M24"/>
</dbReference>
<keyword evidence="6" id="KW-0645">Protease</keyword>
<dbReference type="InterPro" id="IPR007865">
    <property type="entry name" value="Aminopep_P_N"/>
</dbReference>
<comment type="similarity">
    <text evidence="4">Belongs to the peptidase M24B family.</text>
</comment>
<accession>A0AAD5RKJ7</accession>
<evidence type="ECO:0000256" key="6">
    <source>
        <dbReference type="ARBA" id="ARBA00022438"/>
    </source>
</evidence>
<dbReference type="Gene3D" id="3.40.350.10">
    <property type="entry name" value="Creatinase/prolidase N-terminal domain"/>
    <property type="match status" value="1"/>
</dbReference>
<evidence type="ECO:0000313" key="14">
    <source>
        <dbReference type="Proteomes" id="UP001201980"/>
    </source>
</evidence>
<dbReference type="PANTHER" id="PTHR43226">
    <property type="entry name" value="XAA-PRO AMINOPEPTIDASE 3"/>
    <property type="match status" value="1"/>
</dbReference>
<dbReference type="GO" id="GO:0070006">
    <property type="term" value="F:metalloaminopeptidase activity"/>
    <property type="evidence" value="ECO:0007669"/>
    <property type="project" value="InterPro"/>
</dbReference>
<evidence type="ECO:0000256" key="5">
    <source>
        <dbReference type="ARBA" id="ARBA00012574"/>
    </source>
</evidence>
<evidence type="ECO:0000256" key="8">
    <source>
        <dbReference type="ARBA" id="ARBA00022801"/>
    </source>
</evidence>
<keyword evidence="14" id="KW-1185">Reference proteome</keyword>
<comment type="cofactor">
    <cofactor evidence="2">
        <name>Mn(2+)</name>
        <dbReference type="ChEBI" id="CHEBI:29035"/>
    </cofactor>
</comment>
<keyword evidence="9" id="KW-0482">Metalloprotease</keyword>
<comment type="caution">
    <text evidence="13">The sequence shown here is derived from an EMBL/GenBank/DDBJ whole genome shotgun (WGS) entry which is preliminary data.</text>
</comment>
<gene>
    <name evidence="13" type="ORF">MKZ38_005046</name>
</gene>
<evidence type="ECO:0000256" key="7">
    <source>
        <dbReference type="ARBA" id="ARBA00022723"/>
    </source>
</evidence>
<dbReference type="Pfam" id="PF05195">
    <property type="entry name" value="AMP_N"/>
    <property type="match status" value="1"/>
</dbReference>
<dbReference type="InterPro" id="IPR052433">
    <property type="entry name" value="X-Pro_dipept-like"/>
</dbReference>
<dbReference type="AlphaFoldDB" id="A0AAD5RKJ7"/>
<dbReference type="Proteomes" id="UP001201980">
    <property type="component" value="Unassembled WGS sequence"/>
</dbReference>
<dbReference type="GO" id="GO:0006508">
    <property type="term" value="P:proteolysis"/>
    <property type="evidence" value="ECO:0007669"/>
    <property type="project" value="TreeGrafter"/>
</dbReference>
<evidence type="ECO:0000256" key="10">
    <source>
        <dbReference type="ARBA" id="ARBA00023211"/>
    </source>
</evidence>
<dbReference type="Gene3D" id="3.90.230.10">
    <property type="entry name" value="Creatinase/methionine aminopeptidase superfamily"/>
    <property type="match status" value="1"/>
</dbReference>
<comment type="catalytic activity">
    <reaction evidence="1">
        <text>Release of any N-terminal amino acid, including proline, that is linked to proline, even from a dipeptide or tripeptide.</text>
        <dbReference type="EC" id="3.4.11.9"/>
    </reaction>
</comment>
<evidence type="ECO:0000256" key="3">
    <source>
        <dbReference type="ARBA" id="ARBA00002443"/>
    </source>
</evidence>
<reference evidence="13" key="1">
    <citation type="submission" date="2022-07" db="EMBL/GenBank/DDBJ databases">
        <title>Draft genome sequence of Zalerion maritima ATCC 34329, a (micro)plastics degrading marine fungus.</title>
        <authorList>
            <person name="Paco A."/>
            <person name="Goncalves M.F.M."/>
            <person name="Rocha-Santos T.A.P."/>
            <person name="Alves A."/>
        </authorList>
    </citation>
    <scope>NUCLEOTIDE SEQUENCE</scope>
    <source>
        <strain evidence="13">ATCC 34329</strain>
    </source>
</reference>
<organism evidence="13 14">
    <name type="scientific">Zalerion maritima</name>
    <dbReference type="NCBI Taxonomy" id="339359"/>
    <lineage>
        <taxon>Eukaryota</taxon>
        <taxon>Fungi</taxon>
        <taxon>Dikarya</taxon>
        <taxon>Ascomycota</taxon>
        <taxon>Pezizomycotina</taxon>
        <taxon>Sordariomycetes</taxon>
        <taxon>Lulworthiomycetidae</taxon>
        <taxon>Lulworthiales</taxon>
        <taxon>Lulworthiaceae</taxon>
        <taxon>Zalerion</taxon>
    </lineage>
</organism>
<dbReference type="EC" id="3.4.11.9" evidence="5"/>
<protein>
    <recommendedName>
        <fullName evidence="5">Xaa-Pro aminopeptidase</fullName>
        <ecNumber evidence="5">3.4.11.9</ecNumber>
    </recommendedName>
    <alternativeName>
        <fullName evidence="11">Aminoacylproline aminopeptidase</fullName>
    </alternativeName>
</protein>
<name>A0AAD5RKJ7_9PEZI</name>
<comment type="function">
    <text evidence="3">Catalyzes the removal of a penultimate prolyl residue from the N-termini of peptides.</text>
</comment>
<dbReference type="InterPro" id="IPR036005">
    <property type="entry name" value="Creatinase/aminopeptidase-like"/>
</dbReference>
<evidence type="ECO:0000259" key="12">
    <source>
        <dbReference type="SMART" id="SM01011"/>
    </source>
</evidence>
<dbReference type="SMART" id="SM01011">
    <property type="entry name" value="AMP_N"/>
    <property type="match status" value="1"/>
</dbReference>